<organism evidence="1 2">
    <name type="scientific">Chitinophaga pinensis (strain ATCC 43595 / DSM 2588 / LMG 13176 / NBRC 15968 / NCIMB 11800 / UQM 2034)</name>
    <dbReference type="NCBI Taxonomy" id="485918"/>
    <lineage>
        <taxon>Bacteria</taxon>
        <taxon>Pseudomonadati</taxon>
        <taxon>Bacteroidota</taxon>
        <taxon>Chitinophagia</taxon>
        <taxon>Chitinophagales</taxon>
        <taxon>Chitinophagaceae</taxon>
        <taxon>Chitinophaga</taxon>
    </lineage>
</organism>
<reference evidence="1 2" key="2">
    <citation type="journal article" date="2010" name="Stand. Genomic Sci.">
        <title>Complete genome sequence of Chitinophaga pinensis type strain (UQM 2034).</title>
        <authorList>
            <person name="Glavina Del Rio T."/>
            <person name="Abt B."/>
            <person name="Spring S."/>
            <person name="Lapidus A."/>
            <person name="Nolan M."/>
            <person name="Tice H."/>
            <person name="Copeland A."/>
            <person name="Cheng J.F."/>
            <person name="Chen F."/>
            <person name="Bruce D."/>
            <person name="Goodwin L."/>
            <person name="Pitluck S."/>
            <person name="Ivanova N."/>
            <person name="Mavromatis K."/>
            <person name="Mikhailova N."/>
            <person name="Pati A."/>
            <person name="Chen A."/>
            <person name="Palaniappan K."/>
            <person name="Land M."/>
            <person name="Hauser L."/>
            <person name="Chang Y.J."/>
            <person name="Jeffries C.D."/>
            <person name="Chain P."/>
            <person name="Saunders E."/>
            <person name="Detter J.C."/>
            <person name="Brettin T."/>
            <person name="Rohde M."/>
            <person name="Goker M."/>
            <person name="Bristow J."/>
            <person name="Eisen J.A."/>
            <person name="Markowitz V."/>
            <person name="Hugenholtz P."/>
            <person name="Kyrpides N.C."/>
            <person name="Klenk H.P."/>
            <person name="Lucas S."/>
        </authorList>
    </citation>
    <scope>NUCLEOTIDE SEQUENCE [LARGE SCALE GENOMIC DNA]</scope>
    <source>
        <strain evidence="2">ATCC 43595 / DSM 2588 / LMG 13176 / NBRC 15968 / NCIMB 11800 / UQM 2034</strain>
    </source>
</reference>
<reference evidence="2" key="1">
    <citation type="submission" date="2009-08" db="EMBL/GenBank/DDBJ databases">
        <title>The complete genome of Chitinophaga pinensis DSM 2588.</title>
        <authorList>
            <consortium name="US DOE Joint Genome Institute (JGI-PGF)"/>
            <person name="Lucas S."/>
            <person name="Copeland A."/>
            <person name="Lapidus A."/>
            <person name="Glavina del Rio T."/>
            <person name="Dalin E."/>
            <person name="Tice H."/>
            <person name="Bruce D."/>
            <person name="Goodwin L."/>
            <person name="Pitluck S."/>
            <person name="Kyrpides N."/>
            <person name="Mavromatis K."/>
            <person name="Ivanova N."/>
            <person name="Mikhailova N."/>
            <person name="Sims D."/>
            <person name="Meinche L."/>
            <person name="Brettin T."/>
            <person name="Detter J.C."/>
            <person name="Han C."/>
            <person name="Larimer F."/>
            <person name="Land M."/>
            <person name="Hauser L."/>
            <person name="Markowitz V."/>
            <person name="Cheng J.-F."/>
            <person name="Hugenholtz P."/>
            <person name="Woyke T."/>
            <person name="Wu D."/>
            <person name="Spring S."/>
            <person name="Klenk H.-P."/>
            <person name="Eisen J.A."/>
        </authorList>
    </citation>
    <scope>NUCLEOTIDE SEQUENCE [LARGE SCALE GENOMIC DNA]</scope>
    <source>
        <strain evidence="2">ATCC 43595 / DSM 2588 / LMG 13176 / NBRC 15968 / NCIMB 11800 / UQM 2034</strain>
    </source>
</reference>
<evidence type="ECO:0000313" key="2">
    <source>
        <dbReference type="Proteomes" id="UP000002215"/>
    </source>
</evidence>
<protein>
    <recommendedName>
        <fullName evidence="3">Helix-turn-helix domain-containing protein</fullName>
    </recommendedName>
</protein>
<dbReference type="AlphaFoldDB" id="A0A979GAI6"/>
<proteinExistence type="predicted"/>
<dbReference type="EMBL" id="CP001699">
    <property type="protein sequence ID" value="ACU63743.1"/>
    <property type="molecule type" value="Genomic_DNA"/>
</dbReference>
<dbReference type="InterPro" id="IPR009061">
    <property type="entry name" value="DNA-bd_dom_put_sf"/>
</dbReference>
<gene>
    <name evidence="1" type="ordered locus">Cpin_6338</name>
</gene>
<dbReference type="KEGG" id="cpi:Cpin_6338"/>
<name>A0A979GAI6_CHIPD</name>
<evidence type="ECO:0000313" key="1">
    <source>
        <dbReference type="EMBL" id="ACU63743.1"/>
    </source>
</evidence>
<dbReference type="Proteomes" id="UP000002215">
    <property type="component" value="Chromosome"/>
</dbReference>
<evidence type="ECO:0008006" key="3">
    <source>
        <dbReference type="Google" id="ProtNLM"/>
    </source>
</evidence>
<accession>A0A979GAI6</accession>
<sequence>MTTPKCLSLRLFNRPQAAAYVHRSVTTLHKWAEKRKNLRYTIIGREAFYEHAELENFRRSEQTF</sequence>
<dbReference type="SUPFAM" id="SSF46955">
    <property type="entry name" value="Putative DNA-binding domain"/>
    <property type="match status" value="1"/>
</dbReference>